<comment type="subcellular location">
    <subcellularLocation>
        <location evidence="1">Cell membrane</location>
        <topology evidence="1">Multi-pass membrane protein</topology>
    </subcellularLocation>
</comment>
<protein>
    <submittedName>
        <fullName evidence="8">MFS transporter</fullName>
    </submittedName>
</protein>
<sequence>MLALGTFAVGTDAFVVAGVLPSIAASLHIGIAAAAQSVTVFCLAYAVLAPVLATLTGAWPRRRALLTGLLVLAAGNAATALAPSYGALLATRLPAAVGAALFTPAAAAAATTLTAPQHRARALSYVLVGLVSATALGVPAGTLLGGMISWRTTMWLSALLAALAAAALALWLPHVPQPPRIGLRTRLAPLGDRRVTALLATTVAISIGNYLFHTYIAVILSPVTGGDTTSLAVLLLVGGLAATAGVLVTAAWADRFGPRRVIAAVTGALAVCLVLAPAAISLGPAVAAVLMAACGFAAWSTTVPQQHRLIAAAPHSAPLAVALNAAAVYASAAMAGGTGGLVLDGFGPTALPWAAAGCVLLGLATSELAHRMTARPSRSQ</sequence>
<feature type="transmembrane region" description="Helical" evidence="6">
    <location>
        <begin position="125"/>
        <end position="148"/>
    </location>
</feature>
<keyword evidence="9" id="KW-1185">Reference proteome</keyword>
<evidence type="ECO:0000256" key="6">
    <source>
        <dbReference type="SAM" id="Phobius"/>
    </source>
</evidence>
<organism evidence="8 9">
    <name type="scientific">Actinomadura syzygii</name>
    <dbReference type="NCBI Taxonomy" id="1427538"/>
    <lineage>
        <taxon>Bacteria</taxon>
        <taxon>Bacillati</taxon>
        <taxon>Actinomycetota</taxon>
        <taxon>Actinomycetes</taxon>
        <taxon>Streptosporangiales</taxon>
        <taxon>Thermomonosporaceae</taxon>
        <taxon>Actinomadura</taxon>
    </lineage>
</organism>
<dbReference type="OrthoDB" id="3697899at2"/>
<feature type="transmembrane region" description="Helical" evidence="6">
    <location>
        <begin position="27"/>
        <end position="52"/>
    </location>
</feature>
<feature type="transmembrane region" description="Helical" evidence="6">
    <location>
        <begin position="350"/>
        <end position="369"/>
    </location>
</feature>
<dbReference type="Proteomes" id="UP000322634">
    <property type="component" value="Unassembled WGS sequence"/>
</dbReference>
<feature type="transmembrane region" description="Helical" evidence="6">
    <location>
        <begin position="154"/>
        <end position="174"/>
    </location>
</feature>
<feature type="transmembrane region" description="Helical" evidence="6">
    <location>
        <begin position="93"/>
        <end position="113"/>
    </location>
</feature>
<comment type="caution">
    <text evidence="8">The sequence shown here is derived from an EMBL/GenBank/DDBJ whole genome shotgun (WGS) entry which is preliminary data.</text>
</comment>
<keyword evidence="3 6" id="KW-0812">Transmembrane</keyword>
<dbReference type="EMBL" id="VSFF01000013">
    <property type="protein sequence ID" value="TYC10069.1"/>
    <property type="molecule type" value="Genomic_DNA"/>
</dbReference>
<feature type="transmembrane region" description="Helical" evidence="6">
    <location>
        <begin position="260"/>
        <end position="280"/>
    </location>
</feature>
<evidence type="ECO:0000256" key="1">
    <source>
        <dbReference type="ARBA" id="ARBA00004651"/>
    </source>
</evidence>
<dbReference type="PROSITE" id="PS50850">
    <property type="entry name" value="MFS"/>
    <property type="match status" value="1"/>
</dbReference>
<evidence type="ECO:0000256" key="3">
    <source>
        <dbReference type="ARBA" id="ARBA00022692"/>
    </source>
</evidence>
<keyword evidence="4 6" id="KW-1133">Transmembrane helix</keyword>
<feature type="transmembrane region" description="Helical" evidence="6">
    <location>
        <begin position="316"/>
        <end position="338"/>
    </location>
</feature>
<dbReference type="InterPro" id="IPR036259">
    <property type="entry name" value="MFS_trans_sf"/>
</dbReference>
<dbReference type="InterPro" id="IPR011701">
    <property type="entry name" value="MFS"/>
</dbReference>
<dbReference type="AlphaFoldDB" id="A0A5D0TYU7"/>
<keyword evidence="2" id="KW-1003">Cell membrane</keyword>
<reference evidence="8 9" key="1">
    <citation type="submission" date="2019-08" db="EMBL/GenBank/DDBJ databases">
        <title>Actinomadura sp. nov. CYP1-5 isolated from mountain soil.</title>
        <authorList>
            <person name="Songsumanus A."/>
            <person name="Kuncharoen N."/>
            <person name="Kudo T."/>
            <person name="Yuki M."/>
            <person name="Igarashi Y."/>
            <person name="Tanasupawat S."/>
        </authorList>
    </citation>
    <scope>NUCLEOTIDE SEQUENCE [LARGE SCALE GENOMIC DNA]</scope>
    <source>
        <strain evidence="8 9">GKU157</strain>
    </source>
</reference>
<dbReference type="GO" id="GO:0005886">
    <property type="term" value="C:plasma membrane"/>
    <property type="evidence" value="ECO:0007669"/>
    <property type="project" value="UniProtKB-SubCell"/>
</dbReference>
<evidence type="ECO:0000256" key="5">
    <source>
        <dbReference type="ARBA" id="ARBA00023136"/>
    </source>
</evidence>
<feature type="transmembrane region" description="Helical" evidence="6">
    <location>
        <begin position="64"/>
        <end position="87"/>
    </location>
</feature>
<dbReference type="PANTHER" id="PTHR43124:SF10">
    <property type="entry name" value="PURINE EFFLUX PUMP PBUE"/>
    <property type="match status" value="1"/>
</dbReference>
<evidence type="ECO:0000313" key="9">
    <source>
        <dbReference type="Proteomes" id="UP000322634"/>
    </source>
</evidence>
<evidence type="ECO:0000256" key="2">
    <source>
        <dbReference type="ARBA" id="ARBA00022475"/>
    </source>
</evidence>
<feature type="transmembrane region" description="Helical" evidence="6">
    <location>
        <begin position="231"/>
        <end position="253"/>
    </location>
</feature>
<dbReference type="InterPro" id="IPR050189">
    <property type="entry name" value="MFS_Efflux_Transporters"/>
</dbReference>
<feature type="domain" description="Major facilitator superfamily (MFS) profile" evidence="7">
    <location>
        <begin position="1"/>
        <end position="374"/>
    </location>
</feature>
<gene>
    <name evidence="8" type="ORF">FXF65_31970</name>
</gene>
<evidence type="ECO:0000256" key="4">
    <source>
        <dbReference type="ARBA" id="ARBA00022989"/>
    </source>
</evidence>
<dbReference type="Pfam" id="PF07690">
    <property type="entry name" value="MFS_1"/>
    <property type="match status" value="1"/>
</dbReference>
<dbReference type="GO" id="GO:0022857">
    <property type="term" value="F:transmembrane transporter activity"/>
    <property type="evidence" value="ECO:0007669"/>
    <property type="project" value="InterPro"/>
</dbReference>
<accession>A0A5D0TYU7</accession>
<dbReference type="CDD" id="cd17324">
    <property type="entry name" value="MFS_NepI_like"/>
    <property type="match status" value="1"/>
</dbReference>
<dbReference type="Gene3D" id="1.20.1250.20">
    <property type="entry name" value="MFS general substrate transporter like domains"/>
    <property type="match status" value="2"/>
</dbReference>
<dbReference type="InterPro" id="IPR020846">
    <property type="entry name" value="MFS_dom"/>
</dbReference>
<proteinExistence type="predicted"/>
<feature type="transmembrane region" description="Helical" evidence="6">
    <location>
        <begin position="286"/>
        <end position="304"/>
    </location>
</feature>
<dbReference type="PANTHER" id="PTHR43124">
    <property type="entry name" value="PURINE EFFLUX PUMP PBUE"/>
    <property type="match status" value="1"/>
</dbReference>
<dbReference type="SUPFAM" id="SSF103473">
    <property type="entry name" value="MFS general substrate transporter"/>
    <property type="match status" value="1"/>
</dbReference>
<evidence type="ECO:0000313" key="8">
    <source>
        <dbReference type="EMBL" id="TYC10069.1"/>
    </source>
</evidence>
<feature type="transmembrane region" description="Helical" evidence="6">
    <location>
        <begin position="195"/>
        <end position="219"/>
    </location>
</feature>
<keyword evidence="5 6" id="KW-0472">Membrane</keyword>
<evidence type="ECO:0000259" key="7">
    <source>
        <dbReference type="PROSITE" id="PS50850"/>
    </source>
</evidence>
<name>A0A5D0TYU7_9ACTN</name>